<dbReference type="PATRIC" id="fig|587753.11.peg.5049"/>
<evidence type="ECO:0000313" key="3">
    <source>
        <dbReference type="Proteomes" id="UP000035212"/>
    </source>
</evidence>
<evidence type="ECO:0000256" key="1">
    <source>
        <dbReference type="SAM" id="Phobius"/>
    </source>
</evidence>
<feature type="transmembrane region" description="Helical" evidence="1">
    <location>
        <begin position="37"/>
        <end position="57"/>
    </location>
</feature>
<keyword evidence="1" id="KW-0472">Membrane</keyword>
<keyword evidence="1" id="KW-1133">Transmembrane helix</keyword>
<dbReference type="InterPro" id="IPR022213">
    <property type="entry name" value="DUF3742"/>
</dbReference>
<reference evidence="2 3" key="1">
    <citation type="journal article" date="2015" name="Stand. Genomic Sci.">
        <title>Complete genome of Pseudomonas chlororaphis strain UFB2, a soil bacterium with antibacterial activity against bacterial canker pathogen of tomato.</title>
        <authorList>
            <person name="Deng P."/>
            <person name="Wang X."/>
            <person name="Baird S.M."/>
            <person name="Lu S.E."/>
        </authorList>
    </citation>
    <scope>NUCLEOTIDE SEQUENCE [LARGE SCALE GENOMIC DNA]</scope>
    <source>
        <strain evidence="2 3">UFB2</strain>
    </source>
</reference>
<feature type="transmembrane region" description="Helical" evidence="1">
    <location>
        <begin position="63"/>
        <end position="90"/>
    </location>
</feature>
<gene>
    <name evidence="2" type="ORF">VM99_24595</name>
</gene>
<evidence type="ECO:0008006" key="4">
    <source>
        <dbReference type="Google" id="ProtNLM"/>
    </source>
</evidence>
<dbReference type="AlphaFoldDB" id="A0A0G3GIL2"/>
<protein>
    <recommendedName>
        <fullName evidence="4">DUF3742 family protein</fullName>
    </recommendedName>
</protein>
<dbReference type="Proteomes" id="UP000035212">
    <property type="component" value="Chromosome"/>
</dbReference>
<evidence type="ECO:0000313" key="2">
    <source>
        <dbReference type="EMBL" id="AKK01086.1"/>
    </source>
</evidence>
<proteinExistence type="predicted"/>
<reference evidence="3" key="2">
    <citation type="submission" date="2015-03" db="EMBL/GenBank/DDBJ databases">
        <authorList>
            <person name="Deng P."/>
            <person name="Lu S."/>
        </authorList>
    </citation>
    <scope>NUCLEOTIDE SEQUENCE [LARGE SCALE GENOMIC DNA]</scope>
    <source>
        <strain evidence="3">UFB2</strain>
    </source>
</reference>
<organism evidence="2 3">
    <name type="scientific">Pseudomonas chlororaphis</name>
    <dbReference type="NCBI Taxonomy" id="587753"/>
    <lineage>
        <taxon>Bacteria</taxon>
        <taxon>Pseudomonadati</taxon>
        <taxon>Pseudomonadota</taxon>
        <taxon>Gammaproteobacteria</taxon>
        <taxon>Pseudomonadales</taxon>
        <taxon>Pseudomonadaceae</taxon>
        <taxon>Pseudomonas</taxon>
    </lineage>
</organism>
<keyword evidence="1" id="KW-0812">Transmembrane</keyword>
<dbReference type="Pfam" id="PF12553">
    <property type="entry name" value="DUF3742"/>
    <property type="match status" value="1"/>
</dbReference>
<dbReference type="EMBL" id="CP011020">
    <property type="protein sequence ID" value="AKK01086.1"/>
    <property type="molecule type" value="Genomic_DNA"/>
</dbReference>
<accession>A0A0G3GIL2</accession>
<name>A0A0G3GIL2_9PSED</name>
<sequence>MPAQQPVQISRAYRWAYACGMSAERGYRKVKEFEFRVAKRAVAAGMPAGGLLVRGSFLVAKLVLILGMLFIGFWLVASVSTMIAVIVFLVSKAGKNANLEDNDPGPDFLGANSYLGNYDDNGHYIGHSKSSNSDVR</sequence>